<evidence type="ECO:0000256" key="3">
    <source>
        <dbReference type="ARBA" id="ARBA00007429"/>
    </source>
</evidence>
<evidence type="ECO:0000256" key="4">
    <source>
        <dbReference type="ARBA" id="ARBA00022490"/>
    </source>
</evidence>
<keyword evidence="5" id="KW-0493">Microtubule</keyword>
<dbReference type="RefSeq" id="XP_029408318.2">
    <property type="nucleotide sequence ID" value="XM_029552458.2"/>
</dbReference>
<evidence type="ECO:0000256" key="6">
    <source>
        <dbReference type="ARBA" id="ARBA00023054"/>
    </source>
</evidence>
<organism evidence="11 12">
    <name type="scientific">Bactrocera dorsalis</name>
    <name type="common">Oriental fruit fly</name>
    <name type="synonym">Dacus dorsalis</name>
    <dbReference type="NCBI Taxonomy" id="27457"/>
    <lineage>
        <taxon>Eukaryota</taxon>
        <taxon>Metazoa</taxon>
        <taxon>Ecdysozoa</taxon>
        <taxon>Arthropoda</taxon>
        <taxon>Hexapoda</taxon>
        <taxon>Insecta</taxon>
        <taxon>Pterygota</taxon>
        <taxon>Neoptera</taxon>
        <taxon>Endopterygota</taxon>
        <taxon>Diptera</taxon>
        <taxon>Brachycera</taxon>
        <taxon>Muscomorpha</taxon>
        <taxon>Tephritoidea</taxon>
        <taxon>Tephritidae</taxon>
        <taxon>Bactrocera</taxon>
        <taxon>Bactrocera</taxon>
    </lineage>
</organism>
<feature type="domain" description="NUDE" evidence="10">
    <location>
        <begin position="129"/>
        <end position="239"/>
    </location>
</feature>
<feature type="region of interest" description="Disordered" evidence="9">
    <location>
        <begin position="218"/>
        <end position="272"/>
    </location>
</feature>
<dbReference type="GO" id="GO:0000132">
    <property type="term" value="P:establishment of mitotic spindle orientation"/>
    <property type="evidence" value="ECO:0007669"/>
    <property type="project" value="TreeGrafter"/>
</dbReference>
<dbReference type="InterPro" id="IPR033494">
    <property type="entry name" value="NUDE"/>
</dbReference>
<evidence type="ECO:0000256" key="1">
    <source>
        <dbReference type="ARBA" id="ARBA00004186"/>
    </source>
</evidence>
<dbReference type="GO" id="GO:0007059">
    <property type="term" value="P:chromosome segregation"/>
    <property type="evidence" value="ECO:0007669"/>
    <property type="project" value="TreeGrafter"/>
</dbReference>
<dbReference type="RefSeq" id="XP_019847718.2">
    <property type="nucleotide sequence ID" value="XM_019992159.3"/>
</dbReference>
<dbReference type="Proteomes" id="UP001652620">
    <property type="component" value="Chromosome 5"/>
</dbReference>
<dbReference type="GO" id="GO:0016477">
    <property type="term" value="P:cell migration"/>
    <property type="evidence" value="ECO:0007669"/>
    <property type="project" value="TreeGrafter"/>
</dbReference>
<feature type="compositionally biased region" description="Polar residues" evidence="9">
    <location>
        <begin position="336"/>
        <end position="361"/>
    </location>
</feature>
<feature type="compositionally biased region" description="Polar residues" evidence="9">
    <location>
        <begin position="257"/>
        <end position="272"/>
    </location>
</feature>
<evidence type="ECO:0000256" key="8">
    <source>
        <dbReference type="SAM" id="Coils"/>
    </source>
</evidence>
<dbReference type="GO" id="GO:0005819">
    <property type="term" value="C:spindle"/>
    <property type="evidence" value="ECO:0007669"/>
    <property type="project" value="UniProtKB-SubCell"/>
</dbReference>
<proteinExistence type="inferred from homology"/>
<dbReference type="PANTHER" id="PTHR10921">
    <property type="entry name" value="NUCLEAR DISTRIBUTION PROTEIN NUDE HOMOLOG 1"/>
    <property type="match status" value="1"/>
</dbReference>
<gene>
    <name evidence="12 13 14" type="primary">LOC105231294</name>
</gene>
<reference evidence="12 13" key="1">
    <citation type="submission" date="2025-05" db="UniProtKB">
        <authorList>
            <consortium name="RefSeq"/>
        </authorList>
    </citation>
    <scope>IDENTIFICATION</scope>
    <source>
        <tissue evidence="12 13">Adult</tissue>
    </source>
</reference>
<dbReference type="GO" id="GO:0005871">
    <property type="term" value="C:kinesin complex"/>
    <property type="evidence" value="ECO:0007669"/>
    <property type="project" value="TreeGrafter"/>
</dbReference>
<dbReference type="InterPro" id="IPR006964">
    <property type="entry name" value="NUDE_dom"/>
</dbReference>
<accession>A0A6J0RK13</accession>
<dbReference type="GO" id="GO:0051642">
    <property type="term" value="P:centrosome localization"/>
    <property type="evidence" value="ECO:0007669"/>
    <property type="project" value="TreeGrafter"/>
</dbReference>
<dbReference type="GO" id="GO:0000776">
    <property type="term" value="C:kinetochore"/>
    <property type="evidence" value="ECO:0007669"/>
    <property type="project" value="TreeGrafter"/>
</dbReference>
<name>A0A6J0RK13_BACDO</name>
<dbReference type="GO" id="GO:0005874">
    <property type="term" value="C:microtubule"/>
    <property type="evidence" value="ECO:0007669"/>
    <property type="project" value="UniProtKB-KW"/>
</dbReference>
<keyword evidence="4" id="KW-0963">Cytoplasm</keyword>
<evidence type="ECO:0000256" key="9">
    <source>
        <dbReference type="SAM" id="MobiDB-lite"/>
    </source>
</evidence>
<dbReference type="Pfam" id="PF04880">
    <property type="entry name" value="NUDE_C"/>
    <property type="match status" value="1"/>
</dbReference>
<feature type="region of interest" description="Disordered" evidence="9">
    <location>
        <begin position="397"/>
        <end position="420"/>
    </location>
</feature>
<dbReference type="KEGG" id="bdr:105231294"/>
<evidence type="ECO:0000256" key="2">
    <source>
        <dbReference type="ARBA" id="ARBA00004300"/>
    </source>
</evidence>
<comment type="subcellular location">
    <subcellularLocation>
        <location evidence="2">Cytoplasm</location>
        <location evidence="2">Cytoskeleton</location>
        <location evidence="2">Microtubule organizing center</location>
        <location evidence="2">Centrosome</location>
    </subcellularLocation>
    <subcellularLocation>
        <location evidence="1">Cytoplasm</location>
        <location evidence="1">Cytoskeleton</location>
        <location evidence="1">Spindle</location>
    </subcellularLocation>
</comment>
<evidence type="ECO:0000259" key="10">
    <source>
        <dbReference type="Pfam" id="PF04880"/>
    </source>
</evidence>
<dbReference type="GO" id="GO:0047496">
    <property type="term" value="P:vesicle transport along microtubule"/>
    <property type="evidence" value="ECO:0007669"/>
    <property type="project" value="TreeGrafter"/>
</dbReference>
<feature type="compositionally biased region" description="Polar residues" evidence="9">
    <location>
        <begin position="398"/>
        <end position="420"/>
    </location>
</feature>
<comment type="similarity">
    <text evidence="3">Belongs to the nudE family.</text>
</comment>
<evidence type="ECO:0000256" key="5">
    <source>
        <dbReference type="ARBA" id="ARBA00022701"/>
    </source>
</evidence>
<feature type="coiled-coil region" evidence="8">
    <location>
        <begin position="35"/>
        <end position="181"/>
    </location>
</feature>
<dbReference type="PANTHER" id="PTHR10921:SF1">
    <property type="entry name" value="NUCLEAR DISTRIBUTION PROTEIN NUDE HOMOLOG"/>
    <property type="match status" value="1"/>
</dbReference>
<dbReference type="OrthoDB" id="5877028at2759"/>
<evidence type="ECO:0000313" key="11">
    <source>
        <dbReference type="Proteomes" id="UP001652620"/>
    </source>
</evidence>
<protein>
    <submittedName>
        <fullName evidence="12 13">Nuclear distribution protein nudE homolog isoform X1</fullName>
    </submittedName>
</protein>
<evidence type="ECO:0000256" key="7">
    <source>
        <dbReference type="ARBA" id="ARBA00023212"/>
    </source>
</evidence>
<keyword evidence="11" id="KW-1185">Reference proteome</keyword>
<feature type="region of interest" description="Disordered" evidence="9">
    <location>
        <begin position="318"/>
        <end position="363"/>
    </location>
</feature>
<evidence type="ECO:0000313" key="14">
    <source>
        <dbReference type="RefSeq" id="XP_029408318.2"/>
    </source>
</evidence>
<dbReference type="GO" id="GO:0007020">
    <property type="term" value="P:microtubule nucleation"/>
    <property type="evidence" value="ECO:0007669"/>
    <property type="project" value="TreeGrafter"/>
</dbReference>
<dbReference type="GO" id="GO:0008017">
    <property type="term" value="F:microtubule binding"/>
    <property type="evidence" value="ECO:0007669"/>
    <property type="project" value="InterPro"/>
</dbReference>
<dbReference type="GeneID" id="105231294"/>
<dbReference type="Gene3D" id="6.10.250.1080">
    <property type="match status" value="1"/>
</dbReference>
<keyword evidence="6 8" id="KW-0175">Coiled coil</keyword>
<dbReference type="AlphaFoldDB" id="A0A6J0RK13"/>
<dbReference type="RefSeq" id="XP_029408317.2">
    <property type="nucleotide sequence ID" value="XM_029552457.2"/>
</dbReference>
<keyword evidence="7" id="KW-0206">Cytoskeleton</keyword>
<evidence type="ECO:0000313" key="13">
    <source>
        <dbReference type="RefSeq" id="XP_029408317.2"/>
    </source>
</evidence>
<evidence type="ECO:0000313" key="12">
    <source>
        <dbReference type="RefSeq" id="XP_019847718.2"/>
    </source>
</evidence>
<dbReference type="GO" id="GO:0007100">
    <property type="term" value="P:mitotic centrosome separation"/>
    <property type="evidence" value="ECO:0007669"/>
    <property type="project" value="TreeGrafter"/>
</dbReference>
<feature type="compositionally biased region" description="Low complexity" evidence="9">
    <location>
        <begin position="218"/>
        <end position="239"/>
    </location>
</feature>
<sequence length="420" mass="47414">MESPPMFNSVEDECRYWKERAKLYHKEWTDVKQEYDEYVEQSRQMEAEMDATLDQKQSIIKDLSFTLSSLEKENESLKLKLQSHGIELANTERQMENLKTERDSLKVYLRQLEQKNDDLERAHRILNESIADFERMLDKAYEKNALLEMEVDEKEMLQEKLQRLMDETRDLKQELNVKTRNPLNGSVSNISESTTLSATIANGAVNNSDIAHEESSLNNTSLHNTSLHNTSLTNNLNNSPAVIPNYGEQHSLKKNPFSDSTNLLNGNAMTPSSRTSALNIVADMLRKLNLDKALLCPLCERFRCICDRSVRAAADSTSSCASTPTTDNVGRHRRSVTNTFGSNNSMDTNATVTSTNTSYTDSDADVPEVSLRRIASRSNSSLNFGTNIFKRFADRMSGGNSISPSSTKPPMRTLNKNISK</sequence>
<dbReference type="GO" id="GO:0005813">
    <property type="term" value="C:centrosome"/>
    <property type="evidence" value="ECO:0007669"/>
    <property type="project" value="UniProtKB-SubCell"/>
</dbReference>